<keyword evidence="8" id="KW-0808">Transferase</keyword>
<dbReference type="GO" id="GO:0016020">
    <property type="term" value="C:membrane"/>
    <property type="evidence" value="ECO:0007669"/>
    <property type="project" value="InterPro"/>
</dbReference>
<evidence type="ECO:0000256" key="16">
    <source>
        <dbReference type="SAM" id="Phobius"/>
    </source>
</evidence>
<gene>
    <name evidence="18" type="ORF">CGOC_LOCUS7392</name>
</gene>
<dbReference type="OrthoDB" id="10261066at2759"/>
<evidence type="ECO:0000256" key="5">
    <source>
        <dbReference type="ARBA" id="ARBA00010810"/>
    </source>
</evidence>
<keyword evidence="19" id="KW-1185">Reference proteome</keyword>
<comment type="pathway">
    <text evidence="4">Protein modification; protein glycosylation.</text>
</comment>
<keyword evidence="9 16" id="KW-0812">Transmembrane</keyword>
<evidence type="ECO:0000256" key="14">
    <source>
        <dbReference type="ARBA" id="ARBA00023211"/>
    </source>
</evidence>
<dbReference type="InterPro" id="IPR048307">
    <property type="entry name" value="STT3_N"/>
</dbReference>
<comment type="cofactor">
    <cofactor evidence="2">
        <name>Mg(2+)</name>
        <dbReference type="ChEBI" id="CHEBI:18420"/>
    </cofactor>
</comment>
<organism evidence="18 19">
    <name type="scientific">Cylicostephanus goldi</name>
    <name type="common">Nematode worm</name>
    <dbReference type="NCBI Taxonomy" id="71465"/>
    <lineage>
        <taxon>Eukaryota</taxon>
        <taxon>Metazoa</taxon>
        <taxon>Ecdysozoa</taxon>
        <taxon>Nematoda</taxon>
        <taxon>Chromadorea</taxon>
        <taxon>Rhabditida</taxon>
        <taxon>Rhabditina</taxon>
        <taxon>Rhabditomorpha</taxon>
        <taxon>Strongyloidea</taxon>
        <taxon>Strongylidae</taxon>
        <taxon>Cylicostephanus</taxon>
    </lineage>
</organism>
<keyword evidence="10" id="KW-0479">Metal-binding</keyword>
<feature type="non-terminal residue" evidence="18">
    <location>
        <position position="190"/>
    </location>
</feature>
<keyword evidence="13 16" id="KW-0472">Membrane</keyword>
<dbReference type="GO" id="GO:0043687">
    <property type="term" value="P:post-translational protein modification"/>
    <property type="evidence" value="ECO:0007669"/>
    <property type="project" value="TreeGrafter"/>
</dbReference>
<name>A0A3P6SPN8_CYLGO</name>
<comment type="similarity">
    <text evidence="5">Belongs to the STT3 family.</text>
</comment>
<evidence type="ECO:0000313" key="19">
    <source>
        <dbReference type="Proteomes" id="UP000271889"/>
    </source>
</evidence>
<reference evidence="18 19" key="1">
    <citation type="submission" date="2018-11" db="EMBL/GenBank/DDBJ databases">
        <authorList>
            <consortium name="Pathogen Informatics"/>
        </authorList>
    </citation>
    <scope>NUCLEOTIDE SEQUENCE [LARGE SCALE GENOMIC DNA]</scope>
</reference>
<feature type="domain" description="Oligosaccharyl transferase STT3 N-terminal" evidence="17">
    <location>
        <begin position="1"/>
        <end position="187"/>
    </location>
</feature>
<dbReference type="GO" id="GO:0046872">
    <property type="term" value="F:metal ion binding"/>
    <property type="evidence" value="ECO:0007669"/>
    <property type="project" value="UniProtKB-KW"/>
</dbReference>
<keyword evidence="12 16" id="KW-1133">Transmembrane helix</keyword>
<dbReference type="GO" id="GO:0012505">
    <property type="term" value="C:endomembrane system"/>
    <property type="evidence" value="ECO:0007669"/>
    <property type="project" value="UniProtKB-SubCell"/>
</dbReference>
<proteinExistence type="inferred from homology"/>
<evidence type="ECO:0000256" key="2">
    <source>
        <dbReference type="ARBA" id="ARBA00001946"/>
    </source>
</evidence>
<evidence type="ECO:0000256" key="13">
    <source>
        <dbReference type="ARBA" id="ARBA00023136"/>
    </source>
</evidence>
<dbReference type="GO" id="GO:0004579">
    <property type="term" value="F:dolichyl-diphosphooligosaccharide-protein glycotransferase activity"/>
    <property type="evidence" value="ECO:0007669"/>
    <property type="project" value="UniProtKB-EC"/>
</dbReference>
<feature type="transmembrane region" description="Helical" evidence="16">
    <location>
        <begin position="96"/>
        <end position="114"/>
    </location>
</feature>
<evidence type="ECO:0000256" key="3">
    <source>
        <dbReference type="ARBA" id="ARBA00004127"/>
    </source>
</evidence>
<dbReference type="Pfam" id="PF02516">
    <property type="entry name" value="STT3"/>
    <property type="match status" value="1"/>
</dbReference>
<dbReference type="InterPro" id="IPR003674">
    <property type="entry name" value="Oligo_trans_STT3"/>
</dbReference>
<evidence type="ECO:0000256" key="8">
    <source>
        <dbReference type="ARBA" id="ARBA00022679"/>
    </source>
</evidence>
<keyword evidence="11" id="KW-0460">Magnesium</keyword>
<keyword evidence="14" id="KW-0464">Manganese</keyword>
<evidence type="ECO:0000256" key="12">
    <source>
        <dbReference type="ARBA" id="ARBA00022989"/>
    </source>
</evidence>
<dbReference type="EC" id="2.4.99.18" evidence="6"/>
<evidence type="ECO:0000256" key="10">
    <source>
        <dbReference type="ARBA" id="ARBA00022723"/>
    </source>
</evidence>
<dbReference type="PANTHER" id="PTHR13872:SF1">
    <property type="entry name" value="DOLICHYL-DIPHOSPHOOLIGOSACCHARIDE--PROTEIN GLYCOSYLTRANSFERASE SUBUNIT STT3B"/>
    <property type="match status" value="1"/>
</dbReference>
<evidence type="ECO:0000256" key="7">
    <source>
        <dbReference type="ARBA" id="ARBA00022676"/>
    </source>
</evidence>
<evidence type="ECO:0000256" key="1">
    <source>
        <dbReference type="ARBA" id="ARBA00001936"/>
    </source>
</evidence>
<evidence type="ECO:0000256" key="9">
    <source>
        <dbReference type="ARBA" id="ARBA00022692"/>
    </source>
</evidence>
<evidence type="ECO:0000256" key="11">
    <source>
        <dbReference type="ARBA" id="ARBA00022842"/>
    </source>
</evidence>
<dbReference type="EMBL" id="UYRV01025630">
    <property type="protein sequence ID" value="VDK77822.1"/>
    <property type="molecule type" value="Genomic_DNA"/>
</dbReference>
<dbReference type="Proteomes" id="UP000271889">
    <property type="component" value="Unassembled WGS sequence"/>
</dbReference>
<evidence type="ECO:0000256" key="4">
    <source>
        <dbReference type="ARBA" id="ARBA00004922"/>
    </source>
</evidence>
<dbReference type="PANTHER" id="PTHR13872">
    <property type="entry name" value="DOLICHYL-DIPHOSPHOOLIGOSACCHARIDE--PROTEIN GLYCOSYLTRANSFERASE SUBUNIT"/>
    <property type="match status" value="1"/>
</dbReference>
<sequence length="190" mass="21063">MVEHGYYNFLNWFDERAWYPLGRIVGGTVCLSHGLSWADVNLWYDSLASGLTELPRPYQVSPFATQCIHTEICVFLAPTFSGLTAIATYLLTKELWSAGAGLFAACFIAISPGYTSRSVAGSYDNEGIAIFALQFTYYLWVKALKTGSVMWASFCALSYFYMVSAWGGYVFIINLIPLHVLALIVIGESL</sequence>
<evidence type="ECO:0000313" key="18">
    <source>
        <dbReference type="EMBL" id="VDK77822.1"/>
    </source>
</evidence>
<keyword evidence="7" id="KW-0328">Glycosyltransferase</keyword>
<comment type="subcellular location">
    <subcellularLocation>
        <location evidence="3">Endomembrane system</location>
        <topology evidence="3">Multi-pass membrane protein</topology>
    </subcellularLocation>
</comment>
<feature type="transmembrane region" description="Helical" evidence="16">
    <location>
        <begin position="166"/>
        <end position="186"/>
    </location>
</feature>
<dbReference type="UniPathway" id="UPA00378"/>
<accession>A0A3P6SPN8</accession>
<protein>
    <recommendedName>
        <fullName evidence="6">dolichyl-diphosphooligosaccharide--protein glycotransferase</fullName>
        <ecNumber evidence="6">2.4.99.18</ecNumber>
    </recommendedName>
</protein>
<evidence type="ECO:0000256" key="6">
    <source>
        <dbReference type="ARBA" id="ARBA00012605"/>
    </source>
</evidence>
<dbReference type="GO" id="GO:0018279">
    <property type="term" value="P:protein N-linked glycosylation via asparagine"/>
    <property type="evidence" value="ECO:0007669"/>
    <property type="project" value="TreeGrafter"/>
</dbReference>
<comment type="cofactor">
    <cofactor evidence="1">
        <name>Mn(2+)</name>
        <dbReference type="ChEBI" id="CHEBI:29035"/>
    </cofactor>
</comment>
<dbReference type="AlphaFoldDB" id="A0A3P6SPN8"/>
<evidence type="ECO:0000259" key="17">
    <source>
        <dbReference type="Pfam" id="PF02516"/>
    </source>
</evidence>
<feature type="transmembrane region" description="Helical" evidence="16">
    <location>
        <begin position="72"/>
        <end position="90"/>
    </location>
</feature>
<evidence type="ECO:0000256" key="15">
    <source>
        <dbReference type="ARBA" id="ARBA00048829"/>
    </source>
</evidence>
<comment type="catalytic activity">
    <reaction evidence="15">
        <text>a di-trans,poly-cis-dolichyl diphosphooligosaccharide + L-asparaginyl-[protein] = N(4)-(oligosaccharide-(1-&gt;4)-N-acetyl-beta-D-glucosaminyl-(1-&gt;4)-N-acetyl-beta-D-glucosaminyl)-L-asparaginyl-[protein] + a di-trans,poly-cis-dolichyl diphosphate + H(+)</text>
        <dbReference type="Rhea" id="RHEA:22980"/>
        <dbReference type="Rhea" id="RHEA-COMP:12804"/>
        <dbReference type="Rhea" id="RHEA-COMP:12805"/>
        <dbReference type="Rhea" id="RHEA-COMP:19506"/>
        <dbReference type="Rhea" id="RHEA-COMP:19509"/>
        <dbReference type="ChEBI" id="CHEBI:15378"/>
        <dbReference type="ChEBI" id="CHEBI:50347"/>
        <dbReference type="ChEBI" id="CHEBI:57497"/>
        <dbReference type="ChEBI" id="CHEBI:57570"/>
        <dbReference type="ChEBI" id="CHEBI:132529"/>
        <dbReference type="EC" id="2.4.99.18"/>
    </reaction>
</comment>